<comment type="caution">
    <text evidence="1">The sequence shown here is derived from an EMBL/GenBank/DDBJ whole genome shotgun (WGS) entry which is preliminary data.</text>
</comment>
<dbReference type="Proteomes" id="UP000429607">
    <property type="component" value="Unassembled WGS sequence"/>
</dbReference>
<dbReference type="EMBL" id="QXFU01011477">
    <property type="protein sequence ID" value="KAE8952484.1"/>
    <property type="molecule type" value="Genomic_DNA"/>
</dbReference>
<reference evidence="3 4" key="1">
    <citation type="submission" date="2018-09" db="EMBL/GenBank/DDBJ databases">
        <title>Genomic investigation of the strawberry pathogen Phytophthora fragariae indicates pathogenicity is determined by transcriptional variation in three key races.</title>
        <authorList>
            <person name="Adams T.M."/>
            <person name="Armitage A.D."/>
            <person name="Sobczyk M.K."/>
            <person name="Bates H.J."/>
            <person name="Dunwell J.M."/>
            <person name="Nellist C.F."/>
            <person name="Harrison R.J."/>
        </authorList>
    </citation>
    <scope>NUCLEOTIDE SEQUENCE [LARGE SCALE GENOMIC DNA]</scope>
    <source>
        <strain evidence="1 3">SCRP249</strain>
        <strain evidence="2 4">SCRP324</strain>
    </source>
</reference>
<gene>
    <name evidence="1" type="ORF">PR001_g33282</name>
    <name evidence="2" type="ORF">PR002_g32662</name>
</gene>
<evidence type="ECO:0000313" key="2">
    <source>
        <dbReference type="EMBL" id="KAE8952484.1"/>
    </source>
</evidence>
<accession>A0A6A3G7C5</accession>
<dbReference type="AlphaFoldDB" id="A0A6A3G7C5"/>
<organism evidence="1 3">
    <name type="scientific">Phytophthora rubi</name>
    <dbReference type="NCBI Taxonomy" id="129364"/>
    <lineage>
        <taxon>Eukaryota</taxon>
        <taxon>Sar</taxon>
        <taxon>Stramenopiles</taxon>
        <taxon>Oomycota</taxon>
        <taxon>Peronosporomycetes</taxon>
        <taxon>Peronosporales</taxon>
        <taxon>Peronosporaceae</taxon>
        <taxon>Phytophthora</taxon>
    </lineage>
</organism>
<sequence length="56" mass="6478">ISDWDGKTGFHRYQHAFTMEKRDRKLFQFGAVVVKVEELGDGEDHRRSSSCRSSSC</sequence>
<feature type="non-terminal residue" evidence="1">
    <location>
        <position position="1"/>
    </location>
</feature>
<name>A0A6A3G7C5_9STRA</name>
<dbReference type="EMBL" id="QXFV01011590">
    <property type="protein sequence ID" value="KAE8952467.1"/>
    <property type="molecule type" value="Genomic_DNA"/>
</dbReference>
<dbReference type="Proteomes" id="UP000435112">
    <property type="component" value="Unassembled WGS sequence"/>
</dbReference>
<protein>
    <submittedName>
        <fullName evidence="1">Uncharacterized protein</fullName>
    </submittedName>
</protein>
<evidence type="ECO:0000313" key="4">
    <source>
        <dbReference type="Proteomes" id="UP000435112"/>
    </source>
</evidence>
<evidence type="ECO:0000313" key="3">
    <source>
        <dbReference type="Proteomes" id="UP000429607"/>
    </source>
</evidence>
<evidence type="ECO:0000313" key="1">
    <source>
        <dbReference type="EMBL" id="KAE8952467.1"/>
    </source>
</evidence>
<proteinExistence type="predicted"/>